<keyword evidence="1 5" id="KW-0489">Methyltransferase</keyword>
<keyword evidence="2 5" id="KW-0808">Transferase</keyword>
<evidence type="ECO:0000256" key="2">
    <source>
        <dbReference type="ARBA" id="ARBA00022679"/>
    </source>
</evidence>
<dbReference type="InterPro" id="IPR029063">
    <property type="entry name" value="SAM-dependent_MTases_sf"/>
</dbReference>
<organism evidence="5 6">
    <name type="scientific">Propionibacterium cyclohexanicum</name>
    <dbReference type="NCBI Taxonomy" id="64702"/>
    <lineage>
        <taxon>Bacteria</taxon>
        <taxon>Bacillati</taxon>
        <taxon>Actinomycetota</taxon>
        <taxon>Actinomycetes</taxon>
        <taxon>Propionibacteriales</taxon>
        <taxon>Propionibacteriaceae</taxon>
        <taxon>Propionibacterium</taxon>
    </lineage>
</organism>
<dbReference type="EMBL" id="FOGZ01000018">
    <property type="protein sequence ID" value="SER91732.1"/>
    <property type="molecule type" value="Genomic_DNA"/>
</dbReference>
<keyword evidence="6" id="KW-1185">Reference proteome</keyword>
<dbReference type="RefSeq" id="WP_091970271.1">
    <property type="nucleotide sequence ID" value="NZ_FOGZ01000018.1"/>
</dbReference>
<evidence type="ECO:0000313" key="6">
    <source>
        <dbReference type="Proteomes" id="UP000198815"/>
    </source>
</evidence>
<feature type="domain" description="Methyltransferase" evidence="4">
    <location>
        <begin position="49"/>
        <end position="143"/>
    </location>
</feature>
<keyword evidence="3" id="KW-0949">S-adenosyl-L-methionine</keyword>
<dbReference type="PANTHER" id="PTHR43464:SF19">
    <property type="entry name" value="UBIQUINONE BIOSYNTHESIS O-METHYLTRANSFERASE, MITOCHONDRIAL"/>
    <property type="match status" value="1"/>
</dbReference>
<dbReference type="STRING" id="64702.SAMN05443377_11834"/>
<evidence type="ECO:0000256" key="1">
    <source>
        <dbReference type="ARBA" id="ARBA00022603"/>
    </source>
</evidence>
<dbReference type="Pfam" id="PF13649">
    <property type="entry name" value="Methyltransf_25"/>
    <property type="match status" value="1"/>
</dbReference>
<name>A0A1H9T3B4_9ACTN</name>
<protein>
    <submittedName>
        <fullName evidence="5">Methyltransferase domain-containing protein</fullName>
    </submittedName>
</protein>
<dbReference type="SUPFAM" id="SSF53335">
    <property type="entry name" value="S-adenosyl-L-methionine-dependent methyltransferases"/>
    <property type="match status" value="1"/>
</dbReference>
<dbReference type="AlphaFoldDB" id="A0A1H9T3B4"/>
<evidence type="ECO:0000313" key="5">
    <source>
        <dbReference type="EMBL" id="SER91732.1"/>
    </source>
</evidence>
<dbReference type="Proteomes" id="UP000198815">
    <property type="component" value="Unassembled WGS sequence"/>
</dbReference>
<dbReference type="GO" id="GO:0032259">
    <property type="term" value="P:methylation"/>
    <property type="evidence" value="ECO:0007669"/>
    <property type="project" value="UniProtKB-KW"/>
</dbReference>
<dbReference type="GO" id="GO:0008168">
    <property type="term" value="F:methyltransferase activity"/>
    <property type="evidence" value="ECO:0007669"/>
    <property type="project" value="UniProtKB-KW"/>
</dbReference>
<proteinExistence type="predicted"/>
<dbReference type="CDD" id="cd02440">
    <property type="entry name" value="AdoMet_MTases"/>
    <property type="match status" value="1"/>
</dbReference>
<evidence type="ECO:0000259" key="4">
    <source>
        <dbReference type="Pfam" id="PF13649"/>
    </source>
</evidence>
<sequence length="214" mass="23412">MTASPAPEQLPEPAQFWEHAYSDSTRVWSGRPNESLVFAASPLRPGRALDLACGEGADAIWLARRGWTVTGVDISPSATRRARKGAEDAGLTPAQCRFITADLSQWSGDGTFDLVSSCFMHSPVALDRTSILRRMAQLVAPAGHLLVISHGAMPPWAPIVHGHRPFIPEDQVAELALDPQLWAITLDTRRPRQVTTPEGQDFILEDAVTVFQRL</sequence>
<accession>A0A1H9T3B4</accession>
<dbReference type="PANTHER" id="PTHR43464">
    <property type="entry name" value="METHYLTRANSFERASE"/>
    <property type="match status" value="1"/>
</dbReference>
<gene>
    <name evidence="5" type="ORF">SAMN05443377_11834</name>
</gene>
<dbReference type="OrthoDB" id="9786503at2"/>
<reference evidence="6" key="1">
    <citation type="submission" date="2016-10" db="EMBL/GenBank/DDBJ databases">
        <authorList>
            <person name="Varghese N."/>
            <person name="Submissions S."/>
        </authorList>
    </citation>
    <scope>NUCLEOTIDE SEQUENCE [LARGE SCALE GENOMIC DNA]</scope>
    <source>
        <strain evidence="6">DSM 16859</strain>
    </source>
</reference>
<evidence type="ECO:0000256" key="3">
    <source>
        <dbReference type="ARBA" id="ARBA00022691"/>
    </source>
</evidence>
<dbReference type="InterPro" id="IPR041698">
    <property type="entry name" value="Methyltransf_25"/>
</dbReference>
<dbReference type="Gene3D" id="3.40.50.150">
    <property type="entry name" value="Vaccinia Virus protein VP39"/>
    <property type="match status" value="1"/>
</dbReference>